<sequence length="209" mass="23001">MDYNVDERNANVPPASILQSDELFSSKILGRQSTMGSCSSRIYHRAPEGVPFQWEMEPGKPITPQSDHILPPPISPPPAILAKGLPKPCVVVDHEPKARKWSRAWLMKRIKKRMGVHKVLSLGGSNIIYNAPDANHDKYESKRYHSELARCSSFSLGSSSSSFTSSSGNSSNGKPSSKDDESKELAQEKGFTCRPWGFGGVAVYLVKRA</sequence>
<dbReference type="PANTHER" id="PTHR33257:SF6">
    <property type="entry name" value="OXYSTEROL-BINDING 4B-LIKE PROTEIN"/>
    <property type="match status" value="1"/>
</dbReference>
<dbReference type="InterPro" id="IPR007789">
    <property type="entry name" value="DUF688"/>
</dbReference>
<dbReference type="PANTHER" id="PTHR33257">
    <property type="entry name" value="OS05G0165500 PROTEIN"/>
    <property type="match status" value="1"/>
</dbReference>
<feature type="compositionally biased region" description="Low complexity" evidence="1">
    <location>
        <begin position="155"/>
        <end position="175"/>
    </location>
</feature>
<feature type="compositionally biased region" description="Basic and acidic residues" evidence="1">
    <location>
        <begin position="176"/>
        <end position="186"/>
    </location>
</feature>
<dbReference type="EMBL" id="GISG01048226">
    <property type="protein sequence ID" value="MBA4624612.1"/>
    <property type="molecule type" value="Transcribed_RNA"/>
</dbReference>
<dbReference type="Pfam" id="PF05097">
    <property type="entry name" value="DUF688"/>
    <property type="match status" value="1"/>
</dbReference>
<reference evidence="2" key="1">
    <citation type="journal article" date="2013" name="J. Plant Res.">
        <title>Effect of fungi and light on seed germination of three Opuntia species from semiarid lands of central Mexico.</title>
        <authorList>
            <person name="Delgado-Sanchez P."/>
            <person name="Jimenez-Bremont J.F."/>
            <person name="Guerrero-Gonzalez Mde L."/>
            <person name="Flores J."/>
        </authorList>
    </citation>
    <scope>NUCLEOTIDE SEQUENCE</scope>
    <source>
        <tissue evidence="2">Cladode</tissue>
    </source>
</reference>
<accession>A0A7C8YR66</accession>
<reference evidence="2" key="2">
    <citation type="submission" date="2020-07" db="EMBL/GenBank/DDBJ databases">
        <authorList>
            <person name="Vera ALvarez R."/>
            <person name="Arias-Moreno D.M."/>
            <person name="Jimenez-Jacinto V."/>
            <person name="Jimenez-Bremont J.F."/>
            <person name="Swaminathan K."/>
            <person name="Moose S.P."/>
            <person name="Guerrero-Gonzalez M.L."/>
            <person name="Marino-Ramirez L."/>
            <person name="Landsman D."/>
            <person name="Rodriguez-Kessler M."/>
            <person name="Delgado-Sanchez P."/>
        </authorList>
    </citation>
    <scope>NUCLEOTIDE SEQUENCE</scope>
    <source>
        <tissue evidence="2">Cladode</tissue>
    </source>
</reference>
<evidence type="ECO:0000256" key="1">
    <source>
        <dbReference type="SAM" id="MobiDB-lite"/>
    </source>
</evidence>
<proteinExistence type="predicted"/>
<name>A0A7C8YR66_OPUST</name>
<organism evidence="2">
    <name type="scientific">Opuntia streptacantha</name>
    <name type="common">Prickly pear cactus</name>
    <name type="synonym">Opuntia cardona</name>
    <dbReference type="NCBI Taxonomy" id="393608"/>
    <lineage>
        <taxon>Eukaryota</taxon>
        <taxon>Viridiplantae</taxon>
        <taxon>Streptophyta</taxon>
        <taxon>Embryophyta</taxon>
        <taxon>Tracheophyta</taxon>
        <taxon>Spermatophyta</taxon>
        <taxon>Magnoliopsida</taxon>
        <taxon>eudicotyledons</taxon>
        <taxon>Gunneridae</taxon>
        <taxon>Pentapetalae</taxon>
        <taxon>Caryophyllales</taxon>
        <taxon>Cactineae</taxon>
        <taxon>Cactaceae</taxon>
        <taxon>Opuntioideae</taxon>
        <taxon>Opuntia</taxon>
    </lineage>
</organism>
<feature type="region of interest" description="Disordered" evidence="1">
    <location>
        <begin position="155"/>
        <end position="186"/>
    </location>
</feature>
<dbReference type="AlphaFoldDB" id="A0A7C8YR66"/>
<evidence type="ECO:0000313" key="2">
    <source>
        <dbReference type="EMBL" id="MBA4624612.1"/>
    </source>
</evidence>
<protein>
    <submittedName>
        <fullName evidence="2">Uncharacterized protein</fullName>
    </submittedName>
</protein>